<sequence length="71" mass="7802">MQEQGLASGADDVTIHPAIPMVEIVSRGDELEISVGGWEFLGSWTWVEENIVCATIVPICLCFCFKEICTL</sequence>
<accession>A0A2P2JNT7</accession>
<reference evidence="1" key="1">
    <citation type="submission" date="2018-02" db="EMBL/GenBank/DDBJ databases">
        <title>Rhizophora mucronata_Transcriptome.</title>
        <authorList>
            <person name="Meera S.P."/>
            <person name="Sreeshan A."/>
            <person name="Augustine A."/>
        </authorList>
    </citation>
    <scope>NUCLEOTIDE SEQUENCE</scope>
    <source>
        <tissue evidence="1">Leaf</tissue>
    </source>
</reference>
<organism evidence="1">
    <name type="scientific">Rhizophora mucronata</name>
    <name type="common">Asiatic mangrove</name>
    <dbReference type="NCBI Taxonomy" id="61149"/>
    <lineage>
        <taxon>Eukaryota</taxon>
        <taxon>Viridiplantae</taxon>
        <taxon>Streptophyta</taxon>
        <taxon>Embryophyta</taxon>
        <taxon>Tracheophyta</taxon>
        <taxon>Spermatophyta</taxon>
        <taxon>Magnoliopsida</taxon>
        <taxon>eudicotyledons</taxon>
        <taxon>Gunneridae</taxon>
        <taxon>Pentapetalae</taxon>
        <taxon>rosids</taxon>
        <taxon>fabids</taxon>
        <taxon>Malpighiales</taxon>
        <taxon>Rhizophoraceae</taxon>
        <taxon>Rhizophora</taxon>
    </lineage>
</organism>
<name>A0A2P2JNT7_RHIMU</name>
<evidence type="ECO:0000313" key="1">
    <source>
        <dbReference type="EMBL" id="MBW95148.1"/>
    </source>
</evidence>
<protein>
    <submittedName>
        <fullName evidence="1">Uncharacterized protein</fullName>
    </submittedName>
</protein>
<dbReference type="AlphaFoldDB" id="A0A2P2JNT7"/>
<proteinExistence type="predicted"/>
<dbReference type="EMBL" id="GGEC01014665">
    <property type="protein sequence ID" value="MBW95148.1"/>
    <property type="molecule type" value="Transcribed_RNA"/>
</dbReference>